<dbReference type="AlphaFoldDB" id="A0AAD9HEX5"/>
<evidence type="ECO:0000313" key="2">
    <source>
        <dbReference type="EMBL" id="KAK2027623.1"/>
    </source>
</evidence>
<organism evidence="2 3">
    <name type="scientific">Colletotrichum zoysiae</name>
    <dbReference type="NCBI Taxonomy" id="1216348"/>
    <lineage>
        <taxon>Eukaryota</taxon>
        <taxon>Fungi</taxon>
        <taxon>Dikarya</taxon>
        <taxon>Ascomycota</taxon>
        <taxon>Pezizomycotina</taxon>
        <taxon>Sordariomycetes</taxon>
        <taxon>Hypocreomycetidae</taxon>
        <taxon>Glomerellales</taxon>
        <taxon>Glomerellaceae</taxon>
        <taxon>Colletotrichum</taxon>
        <taxon>Colletotrichum graminicola species complex</taxon>
    </lineage>
</organism>
<dbReference type="Proteomes" id="UP001232148">
    <property type="component" value="Unassembled WGS sequence"/>
</dbReference>
<name>A0AAD9HEX5_9PEZI</name>
<dbReference type="PANTHER" id="PTHR43319">
    <property type="entry name" value="BETA-LACTAMASE-RELATED"/>
    <property type="match status" value="1"/>
</dbReference>
<dbReference type="PANTHER" id="PTHR43319:SF3">
    <property type="entry name" value="BETA-LACTAMASE-RELATED DOMAIN-CONTAINING PROTEIN"/>
    <property type="match status" value="1"/>
</dbReference>
<sequence>MAQVHGNCDSKFEKNIRTRFQQLVESREEIDATITVNIDGKDVIDLWGGYTDTERTQSWNKAGRGVISITNKVSKFWPEFAANGKGNVEVRHILSHTSGVSGWESNRPLTFDDILDPDAAADKLAAQAPWWEPGTASGCHSWTFGHLLAAVVRRVTGSTLQEFVIEEIVKPLGAGFQFGVSESDLLRTANVIATAMPPLGPGMVPLDFGNGSAWPQGNILSASGHSNTRAMNHILSIIGLGGSVDGKRLLLQKTLDLIFGEQSNGIDHVVGAPLRFGVGFGFIVDNGPVTYLPKGRVCVWGGLGGSLALVDLDRKLTITYVMNKMKMTSLGNNAVRS</sequence>
<dbReference type="Pfam" id="PF00144">
    <property type="entry name" value="Beta-lactamase"/>
    <property type="match status" value="1"/>
</dbReference>
<evidence type="ECO:0000259" key="1">
    <source>
        <dbReference type="Pfam" id="PF00144"/>
    </source>
</evidence>
<evidence type="ECO:0000313" key="3">
    <source>
        <dbReference type="Proteomes" id="UP001232148"/>
    </source>
</evidence>
<dbReference type="SUPFAM" id="SSF56601">
    <property type="entry name" value="beta-lactamase/transpeptidase-like"/>
    <property type="match status" value="1"/>
</dbReference>
<dbReference type="InterPro" id="IPR012338">
    <property type="entry name" value="Beta-lactam/transpept-like"/>
</dbReference>
<keyword evidence="3" id="KW-1185">Reference proteome</keyword>
<dbReference type="EMBL" id="MU842892">
    <property type="protein sequence ID" value="KAK2027623.1"/>
    <property type="molecule type" value="Genomic_DNA"/>
</dbReference>
<dbReference type="InterPro" id="IPR001466">
    <property type="entry name" value="Beta-lactam-related"/>
</dbReference>
<accession>A0AAD9HEX5</accession>
<gene>
    <name evidence="2" type="ORF">LX32DRAFT_664512</name>
</gene>
<dbReference type="InterPro" id="IPR052907">
    <property type="entry name" value="Beta-lactamase/esterase"/>
</dbReference>
<comment type="caution">
    <text evidence="2">The sequence shown here is derived from an EMBL/GenBank/DDBJ whole genome shotgun (WGS) entry which is preliminary data.</text>
</comment>
<reference evidence="2" key="1">
    <citation type="submission" date="2021-06" db="EMBL/GenBank/DDBJ databases">
        <title>Comparative genomics, transcriptomics and evolutionary studies reveal genomic signatures of adaptation to plant cell wall in hemibiotrophic fungi.</title>
        <authorList>
            <consortium name="DOE Joint Genome Institute"/>
            <person name="Baroncelli R."/>
            <person name="Diaz J.F."/>
            <person name="Benocci T."/>
            <person name="Peng M."/>
            <person name="Battaglia E."/>
            <person name="Haridas S."/>
            <person name="Andreopoulos W."/>
            <person name="Labutti K."/>
            <person name="Pangilinan J."/>
            <person name="Floch G.L."/>
            <person name="Makela M.R."/>
            <person name="Henrissat B."/>
            <person name="Grigoriev I.V."/>
            <person name="Crouch J.A."/>
            <person name="De Vries R.P."/>
            <person name="Sukno S.A."/>
            <person name="Thon M.R."/>
        </authorList>
    </citation>
    <scope>NUCLEOTIDE SEQUENCE</scope>
    <source>
        <strain evidence="2">MAFF235873</strain>
    </source>
</reference>
<proteinExistence type="predicted"/>
<feature type="domain" description="Beta-lactamase-related" evidence="1">
    <location>
        <begin position="63"/>
        <end position="327"/>
    </location>
</feature>
<dbReference type="Gene3D" id="3.40.710.10">
    <property type="entry name" value="DD-peptidase/beta-lactamase superfamily"/>
    <property type="match status" value="1"/>
</dbReference>
<protein>
    <submittedName>
        <fullName evidence="2">Beta-lactamase</fullName>
    </submittedName>
</protein>